<accession>A0A2C9D7C0</accession>
<dbReference type="KEGG" id="hdi:HDIA_2656"/>
<protein>
    <submittedName>
        <fullName evidence="1">Uncharacterized protein</fullName>
    </submittedName>
</protein>
<reference evidence="2" key="1">
    <citation type="submission" date="2017-09" db="EMBL/GenBank/DDBJ databases">
        <title>Genome sequence of Nannocystis excedens DSM 71.</title>
        <authorList>
            <person name="Blom J."/>
        </authorList>
    </citation>
    <scope>NUCLEOTIDE SEQUENCE [LARGE SCALE GENOMIC DNA]</scope>
    <source>
        <strain evidence="2">type strain: E19</strain>
    </source>
</reference>
<organism evidence="1 2">
    <name type="scientific">Hartmannibacter diazotrophicus</name>
    <dbReference type="NCBI Taxonomy" id="1482074"/>
    <lineage>
        <taxon>Bacteria</taxon>
        <taxon>Pseudomonadati</taxon>
        <taxon>Pseudomonadota</taxon>
        <taxon>Alphaproteobacteria</taxon>
        <taxon>Hyphomicrobiales</taxon>
        <taxon>Pleomorphomonadaceae</taxon>
        <taxon>Hartmannibacter</taxon>
    </lineage>
</organism>
<dbReference type="Proteomes" id="UP000223606">
    <property type="component" value="Chromosome 1"/>
</dbReference>
<dbReference type="AlphaFoldDB" id="A0A2C9D7C0"/>
<sequence length="282" mass="32164">MEKKTSFRFFNVDRLAANHPTFVESIRRISDIEPASRRERKLAQDYDVRLEVMEDDGQHCICGELTRIQRINMPSEVIENGISALTTINPLGHSIVFRYNSERGILGIQNNSRIISPSRFGQYISEHNGAEFYKFVPILTRDAWERFLNGGVRRLCVSVAGAENLANLPQEEAASIAISRLSEAYDAPRITIEMSMGHGKGGLADDIKGFVRSMMNKIEEDDLHVESMQAISDDKSINEGKIDFLDDVLSQTRIIDYHERDPEINYNIRKIVLRELMRDMNA</sequence>
<name>A0A2C9D7C0_9HYPH</name>
<dbReference type="EMBL" id="LT960614">
    <property type="protein sequence ID" value="SON56197.1"/>
    <property type="molecule type" value="Genomic_DNA"/>
</dbReference>
<keyword evidence="2" id="KW-1185">Reference proteome</keyword>
<evidence type="ECO:0000313" key="2">
    <source>
        <dbReference type="Proteomes" id="UP000223606"/>
    </source>
</evidence>
<proteinExistence type="predicted"/>
<dbReference type="InterPro" id="IPR046618">
    <property type="entry name" value="DUF6731"/>
</dbReference>
<gene>
    <name evidence="1" type="ORF">HDIA_2656</name>
</gene>
<evidence type="ECO:0000313" key="1">
    <source>
        <dbReference type="EMBL" id="SON56197.1"/>
    </source>
</evidence>
<dbReference type="Pfam" id="PF20505">
    <property type="entry name" value="DUF6731"/>
    <property type="match status" value="1"/>
</dbReference>